<feature type="chain" id="PRO_5039458583" description="Extracellular solute-binding protein" evidence="1">
    <location>
        <begin position="20"/>
        <end position="685"/>
    </location>
</feature>
<dbReference type="EMBL" id="DVLF01000130">
    <property type="protein sequence ID" value="HIT50220.1"/>
    <property type="molecule type" value="Genomic_DNA"/>
</dbReference>
<dbReference type="PROSITE" id="PS51257">
    <property type="entry name" value="PROKAR_LIPOPROTEIN"/>
    <property type="match status" value="1"/>
</dbReference>
<dbReference type="AlphaFoldDB" id="A0A9D1GRG5"/>
<protein>
    <recommendedName>
        <fullName evidence="4">Extracellular solute-binding protein</fullName>
    </recommendedName>
</protein>
<evidence type="ECO:0008006" key="4">
    <source>
        <dbReference type="Google" id="ProtNLM"/>
    </source>
</evidence>
<dbReference type="Gene3D" id="3.40.190.10">
    <property type="entry name" value="Periplasmic binding protein-like II"/>
    <property type="match status" value="4"/>
</dbReference>
<reference evidence="2" key="1">
    <citation type="submission" date="2020-10" db="EMBL/GenBank/DDBJ databases">
        <authorList>
            <person name="Gilroy R."/>
        </authorList>
    </citation>
    <scope>NUCLEOTIDE SEQUENCE</scope>
    <source>
        <strain evidence="2">ChiW17-6978</strain>
    </source>
</reference>
<reference evidence="2" key="2">
    <citation type="journal article" date="2021" name="PeerJ">
        <title>Extensive microbial diversity within the chicken gut microbiome revealed by metagenomics and culture.</title>
        <authorList>
            <person name="Gilroy R."/>
            <person name="Ravi A."/>
            <person name="Getino M."/>
            <person name="Pursley I."/>
            <person name="Horton D.L."/>
            <person name="Alikhan N.F."/>
            <person name="Baker D."/>
            <person name="Gharbi K."/>
            <person name="Hall N."/>
            <person name="Watson M."/>
            <person name="Adriaenssens E.M."/>
            <person name="Foster-Nyarko E."/>
            <person name="Jarju S."/>
            <person name="Secka A."/>
            <person name="Antonio M."/>
            <person name="Oren A."/>
            <person name="Chaudhuri R.R."/>
            <person name="La Ragione R."/>
            <person name="Hildebrand F."/>
            <person name="Pallen M.J."/>
        </authorList>
    </citation>
    <scope>NUCLEOTIDE SEQUENCE</scope>
    <source>
        <strain evidence="2">ChiW17-6978</strain>
    </source>
</reference>
<name>A0A9D1GRG5_9MOLU</name>
<proteinExistence type="predicted"/>
<sequence>MKKVLSALGVGLTALALVACGGGEETAKNQRNVGKDDPTKKVEVKMNLAYGSKSQTITYNQPTPLNLPDGSTVSLGALKPFWTYIENETNTDIVDVTVQDQKAKDMITTAAATGFKDAVVFGGNSIGETLMSYGVDGKLFSISSLMEQGLMPNFSKYLEANPDVKSSITAYDGNIYQVPYIAEIGEIARAFHVRETWVTDLLDAPQASYDQDAYTTYYQAFWTGSNARTGSNGGTVTPKTGVTITKKTSQNIIDIQNALTVKNGETLAKALIDYINANYDYENPSELYLGAKAAYDIDELTALFRVIKANPKYLTDGKADKVFPYFSRKSSYREDLFRFATYFDGVKVHGSDSYGSRWYIDSKGELQYTYSQESLYNVLTYLSYWQAEGLVYNDMYDLTNTKDFRKQLYGTDNEAQPAYGFMTFDFIASTTADALNEDIVGILPPVSRVNGVWQYYIDNSRVIKPDGWSISAEASDAEIARAATIFDFIFSEKGSKAQNYGMDYMLDLNGSFTGPDGKAYPKYNEWLLSTCDSAANGDLSTFLRNWMGCLMPVGYAKEIGFEYQYTSERGFDAWALLQESTLNIPTYAGEGLKGDNDNYYKLVPPIFSLTKKQTETIQNQTSLSSDGFFEVMFNVVRYKTVGNAPAGTNVPATYADYIKVFNDAGLSVYVQTYQTAYKAIQAVKK</sequence>
<dbReference type="Proteomes" id="UP000886758">
    <property type="component" value="Unassembled WGS sequence"/>
</dbReference>
<feature type="signal peptide" evidence="1">
    <location>
        <begin position="1"/>
        <end position="19"/>
    </location>
</feature>
<accession>A0A9D1GRG5</accession>
<evidence type="ECO:0000256" key="1">
    <source>
        <dbReference type="SAM" id="SignalP"/>
    </source>
</evidence>
<dbReference type="SUPFAM" id="SSF53850">
    <property type="entry name" value="Periplasmic binding protein-like II"/>
    <property type="match status" value="2"/>
</dbReference>
<organism evidence="2 3">
    <name type="scientific">Candidatus Pelethenecus faecipullorum</name>
    <dbReference type="NCBI Taxonomy" id="2840900"/>
    <lineage>
        <taxon>Bacteria</taxon>
        <taxon>Bacillati</taxon>
        <taxon>Mycoplasmatota</taxon>
        <taxon>Mollicutes</taxon>
        <taxon>Candidatus Pelethenecus</taxon>
    </lineage>
</organism>
<gene>
    <name evidence="2" type="ORF">IAD46_04255</name>
</gene>
<comment type="caution">
    <text evidence="2">The sequence shown here is derived from an EMBL/GenBank/DDBJ whole genome shotgun (WGS) entry which is preliminary data.</text>
</comment>
<keyword evidence="1" id="KW-0732">Signal</keyword>
<evidence type="ECO:0000313" key="3">
    <source>
        <dbReference type="Proteomes" id="UP000886758"/>
    </source>
</evidence>
<evidence type="ECO:0000313" key="2">
    <source>
        <dbReference type="EMBL" id="HIT50220.1"/>
    </source>
</evidence>